<dbReference type="EMBL" id="QFQB01000041">
    <property type="protein sequence ID" value="PZQ45684.1"/>
    <property type="molecule type" value="Genomic_DNA"/>
</dbReference>
<gene>
    <name evidence="1" type="ORF">DI551_06655</name>
</gene>
<proteinExistence type="predicted"/>
<name>A0A2W5MY02_9BACT</name>
<evidence type="ECO:0000313" key="2">
    <source>
        <dbReference type="Proteomes" id="UP000249417"/>
    </source>
</evidence>
<dbReference type="Proteomes" id="UP000249417">
    <property type="component" value="Unassembled WGS sequence"/>
</dbReference>
<comment type="caution">
    <text evidence="1">The sequence shown here is derived from an EMBL/GenBank/DDBJ whole genome shotgun (WGS) entry which is preliminary data.</text>
</comment>
<accession>A0A2W5MY02</accession>
<dbReference type="AlphaFoldDB" id="A0A2W5MY02"/>
<sequence length="102" mass="11037">MDMKSKNKDADLTAIAPEPTIWALRHNPRATANLNGKGGQDGLYQHLFGYNPIDLLGQSLAAEKRPAVAHGASAENPNLNIIQSETNFLLMEIASEMPPDAQ</sequence>
<organism evidence="1 2">
    <name type="scientific">Micavibrio aeruginosavorus</name>
    <dbReference type="NCBI Taxonomy" id="349221"/>
    <lineage>
        <taxon>Bacteria</taxon>
        <taxon>Pseudomonadati</taxon>
        <taxon>Bdellovibrionota</taxon>
        <taxon>Bdellovibrionia</taxon>
        <taxon>Bdellovibrionales</taxon>
        <taxon>Pseudobdellovibrionaceae</taxon>
        <taxon>Micavibrio</taxon>
    </lineage>
</organism>
<protein>
    <submittedName>
        <fullName evidence="1">Uncharacterized protein</fullName>
    </submittedName>
</protein>
<evidence type="ECO:0000313" key="1">
    <source>
        <dbReference type="EMBL" id="PZQ45684.1"/>
    </source>
</evidence>
<reference evidence="1 2" key="1">
    <citation type="submission" date="2017-08" db="EMBL/GenBank/DDBJ databases">
        <title>Infants hospitalized years apart are colonized by the same room-sourced microbial strains.</title>
        <authorList>
            <person name="Brooks B."/>
            <person name="Olm M.R."/>
            <person name="Firek B.A."/>
            <person name="Baker R."/>
            <person name="Thomas B.C."/>
            <person name="Morowitz M.J."/>
            <person name="Banfield J.F."/>
        </authorList>
    </citation>
    <scope>NUCLEOTIDE SEQUENCE [LARGE SCALE GENOMIC DNA]</scope>
    <source>
        <strain evidence="1">S2_005_002_R2_29</strain>
    </source>
</reference>